<comment type="caution">
    <text evidence="1">The sequence shown here is derived from an EMBL/GenBank/DDBJ whole genome shotgun (WGS) entry which is preliminary data.</text>
</comment>
<accession>A0ACB8AT63</accession>
<organism evidence="1 2">
    <name type="scientific">Hygrophoropsis aurantiaca</name>
    <dbReference type="NCBI Taxonomy" id="72124"/>
    <lineage>
        <taxon>Eukaryota</taxon>
        <taxon>Fungi</taxon>
        <taxon>Dikarya</taxon>
        <taxon>Basidiomycota</taxon>
        <taxon>Agaricomycotina</taxon>
        <taxon>Agaricomycetes</taxon>
        <taxon>Agaricomycetidae</taxon>
        <taxon>Boletales</taxon>
        <taxon>Coniophorineae</taxon>
        <taxon>Hygrophoropsidaceae</taxon>
        <taxon>Hygrophoropsis</taxon>
    </lineage>
</organism>
<sequence>MRYFLNPSLFRWTNSCIGSQIQGYQNGWNRGCLITRRQQRTFGSQEKASLNVDHSRFIAESSPGNKWRNEDSTSGHTDIDAATDDVQSVANSRVGKVAPTSSHLFKFILPLGKIGKEPKGSPPHSSPDGRVGQRIEIPPIVMLLHPSQPLSHAARLIAASLPSAKSVVTPNTSIIFRSTSRATGQTFQWSDSTGIGDFIKEAARDAEFAIHIGGDGAETVIRVEVPKLADRTRFLRRRLDLVNQELTTMEELKRACDKEARRGGRRMALGGFGMLVTYWATVARLTFWDYGWDIMEPVTYLSGLSTVICGYLWFLYQGREVSYTSVLDRSISSRREALYKARGFDIERWMDLGTEAKNLRREIRMIAEDYDESGKEEKKHEGEVDAERREKAEDESERDEEVHNSKSKKETAENNSERQ</sequence>
<reference evidence="1" key="1">
    <citation type="journal article" date="2021" name="New Phytol.">
        <title>Evolutionary innovations through gain and loss of genes in the ectomycorrhizal Boletales.</title>
        <authorList>
            <person name="Wu G."/>
            <person name="Miyauchi S."/>
            <person name="Morin E."/>
            <person name="Kuo A."/>
            <person name="Drula E."/>
            <person name="Varga T."/>
            <person name="Kohler A."/>
            <person name="Feng B."/>
            <person name="Cao Y."/>
            <person name="Lipzen A."/>
            <person name="Daum C."/>
            <person name="Hundley H."/>
            <person name="Pangilinan J."/>
            <person name="Johnson J."/>
            <person name="Barry K."/>
            <person name="LaButti K."/>
            <person name="Ng V."/>
            <person name="Ahrendt S."/>
            <person name="Min B."/>
            <person name="Choi I.G."/>
            <person name="Park H."/>
            <person name="Plett J.M."/>
            <person name="Magnuson J."/>
            <person name="Spatafora J.W."/>
            <person name="Nagy L.G."/>
            <person name="Henrissat B."/>
            <person name="Grigoriev I.V."/>
            <person name="Yang Z.L."/>
            <person name="Xu J."/>
            <person name="Martin F.M."/>
        </authorList>
    </citation>
    <scope>NUCLEOTIDE SEQUENCE</scope>
    <source>
        <strain evidence="1">ATCC 28755</strain>
    </source>
</reference>
<proteinExistence type="predicted"/>
<name>A0ACB8AT63_9AGAM</name>
<keyword evidence="2" id="KW-1185">Reference proteome</keyword>
<protein>
    <submittedName>
        <fullName evidence="1">Uncharacterized protein</fullName>
    </submittedName>
</protein>
<gene>
    <name evidence="1" type="ORF">BJ138DRAFT_1140835</name>
</gene>
<evidence type="ECO:0000313" key="2">
    <source>
        <dbReference type="Proteomes" id="UP000790377"/>
    </source>
</evidence>
<evidence type="ECO:0000313" key="1">
    <source>
        <dbReference type="EMBL" id="KAH7915958.1"/>
    </source>
</evidence>
<dbReference type="Proteomes" id="UP000790377">
    <property type="component" value="Unassembled WGS sequence"/>
</dbReference>
<dbReference type="EMBL" id="MU267595">
    <property type="protein sequence ID" value="KAH7915958.1"/>
    <property type="molecule type" value="Genomic_DNA"/>
</dbReference>